<proteinExistence type="predicted"/>
<dbReference type="Proteomes" id="UP001233172">
    <property type="component" value="Unassembled WGS sequence"/>
</dbReference>
<feature type="non-terminal residue" evidence="1">
    <location>
        <position position="72"/>
    </location>
</feature>
<organism evidence="1 2">
    <name type="scientific">Biomphalaria pfeifferi</name>
    <name type="common">Bloodfluke planorb</name>
    <name type="synonym">Freshwater snail</name>
    <dbReference type="NCBI Taxonomy" id="112525"/>
    <lineage>
        <taxon>Eukaryota</taxon>
        <taxon>Metazoa</taxon>
        <taxon>Spiralia</taxon>
        <taxon>Lophotrochozoa</taxon>
        <taxon>Mollusca</taxon>
        <taxon>Gastropoda</taxon>
        <taxon>Heterobranchia</taxon>
        <taxon>Euthyneura</taxon>
        <taxon>Panpulmonata</taxon>
        <taxon>Hygrophila</taxon>
        <taxon>Lymnaeoidea</taxon>
        <taxon>Planorbidae</taxon>
        <taxon>Biomphalaria</taxon>
    </lineage>
</organism>
<evidence type="ECO:0000313" key="1">
    <source>
        <dbReference type="EMBL" id="KAK0067698.1"/>
    </source>
</evidence>
<reference evidence="1" key="2">
    <citation type="submission" date="2023-04" db="EMBL/GenBank/DDBJ databases">
        <authorList>
            <person name="Bu L."/>
            <person name="Lu L."/>
            <person name="Laidemitt M.R."/>
            <person name="Zhang S.M."/>
            <person name="Mutuku M."/>
            <person name="Mkoji G."/>
            <person name="Steinauer M."/>
            <person name="Loker E.S."/>
        </authorList>
    </citation>
    <scope>NUCLEOTIDE SEQUENCE</scope>
    <source>
        <strain evidence="1">KasaAsao</strain>
        <tissue evidence="1">Whole Snail</tissue>
    </source>
</reference>
<sequence length="72" mass="8555">MRHADTFRRSHPRRKQQDICCLFPFDFNLERCSTDKKSIYSKYIKTAKKVSESQSGTRRAELLEDDCLNLIK</sequence>
<reference evidence="1" key="1">
    <citation type="journal article" date="2023" name="PLoS Negl. Trop. Dis.">
        <title>A genome sequence for Biomphalaria pfeifferi, the major vector snail for the human-infecting parasite Schistosoma mansoni.</title>
        <authorList>
            <person name="Bu L."/>
            <person name="Lu L."/>
            <person name="Laidemitt M.R."/>
            <person name="Zhang S.M."/>
            <person name="Mutuku M."/>
            <person name="Mkoji G."/>
            <person name="Steinauer M."/>
            <person name="Loker E.S."/>
        </authorList>
    </citation>
    <scope>NUCLEOTIDE SEQUENCE</scope>
    <source>
        <strain evidence="1">KasaAsao</strain>
    </source>
</reference>
<keyword evidence="2" id="KW-1185">Reference proteome</keyword>
<dbReference type="AlphaFoldDB" id="A0AAD8FKW2"/>
<dbReference type="EMBL" id="JASAOG010000006">
    <property type="protein sequence ID" value="KAK0067698.1"/>
    <property type="molecule type" value="Genomic_DNA"/>
</dbReference>
<accession>A0AAD8FKW2</accession>
<protein>
    <submittedName>
        <fullName evidence="1">Uncharacterized protein</fullName>
    </submittedName>
</protein>
<name>A0AAD8FKW2_BIOPF</name>
<evidence type="ECO:0000313" key="2">
    <source>
        <dbReference type="Proteomes" id="UP001233172"/>
    </source>
</evidence>
<comment type="caution">
    <text evidence="1">The sequence shown here is derived from an EMBL/GenBank/DDBJ whole genome shotgun (WGS) entry which is preliminary data.</text>
</comment>
<gene>
    <name evidence="1" type="ORF">Bpfe_002539</name>
</gene>